<name>A0A381WDN7_9ZZZZ</name>
<dbReference type="PANTHER" id="PTHR42759:SF1">
    <property type="entry name" value="MAGNESIUM-CHELATASE SUBUNIT CHLD"/>
    <property type="match status" value="1"/>
</dbReference>
<dbReference type="GO" id="GO:0005524">
    <property type="term" value="F:ATP binding"/>
    <property type="evidence" value="ECO:0007669"/>
    <property type="project" value="InterPro"/>
</dbReference>
<accession>A0A381WDN7</accession>
<feature type="domain" description="ATPase dynein-related AAA" evidence="2">
    <location>
        <begin position="131"/>
        <end position="249"/>
    </location>
</feature>
<sequence length="400" mass="44989">MNAKRMHFVECARKVLGDDKVTITRPEIAVVMDEISTLTFPQWVVGPEFRTDDRGVYHLPDAKGKYDNKEVSVETLISPEAAAAAPVALATAVGVMENHEGYTPEKFPGYVTWGNFSMVKDVIKAKIFYPMFLTGLSGNGKTLMVQEVCARLHREYVRANITIETDEDDLIGGFRLLNGETVWHDGPVVTAMKRGAVLLLDEIDLASNKIMALQPVLEGSSIYLKKIGKWVHPVEGFNIIATANTKGQGSDDGRFIGTNVMNESFLERFPVTLEQTYPTNKIEEKILTYELAKQDKVDESFVKNLVKWADVIRRSFYEGACDEIISTRRLVHIVGAFGIFDDKLKSIALCISRFDAETKETFLDLYTKVDDGISVEDIMEESKPSMDEEEEEEDKEELNY</sequence>
<dbReference type="InterPro" id="IPR027417">
    <property type="entry name" value="P-loop_NTPase"/>
</dbReference>
<evidence type="ECO:0000313" key="3">
    <source>
        <dbReference type="EMBL" id="SVA50650.1"/>
    </source>
</evidence>
<evidence type="ECO:0000259" key="2">
    <source>
        <dbReference type="Pfam" id="PF07728"/>
    </source>
</evidence>
<dbReference type="Pfam" id="PF07728">
    <property type="entry name" value="AAA_5"/>
    <property type="match status" value="1"/>
</dbReference>
<protein>
    <recommendedName>
        <fullName evidence="2">ATPase dynein-related AAA domain-containing protein</fullName>
    </recommendedName>
</protein>
<dbReference type="CDD" id="cd00009">
    <property type="entry name" value="AAA"/>
    <property type="match status" value="1"/>
</dbReference>
<dbReference type="GO" id="GO:0016887">
    <property type="term" value="F:ATP hydrolysis activity"/>
    <property type="evidence" value="ECO:0007669"/>
    <property type="project" value="InterPro"/>
</dbReference>
<proteinExistence type="predicted"/>
<dbReference type="InterPro" id="IPR011704">
    <property type="entry name" value="ATPase_dyneun-rel_AAA"/>
</dbReference>
<feature type="region of interest" description="Disordered" evidence="1">
    <location>
        <begin position="378"/>
        <end position="400"/>
    </location>
</feature>
<dbReference type="InterPro" id="IPR050764">
    <property type="entry name" value="CbbQ/NirQ/NorQ/GpvN"/>
</dbReference>
<dbReference type="SUPFAM" id="SSF52540">
    <property type="entry name" value="P-loop containing nucleoside triphosphate hydrolases"/>
    <property type="match status" value="1"/>
</dbReference>
<dbReference type="EMBL" id="UINC01011479">
    <property type="protein sequence ID" value="SVA50650.1"/>
    <property type="molecule type" value="Genomic_DNA"/>
</dbReference>
<dbReference type="PANTHER" id="PTHR42759">
    <property type="entry name" value="MOXR FAMILY PROTEIN"/>
    <property type="match status" value="1"/>
</dbReference>
<feature type="compositionally biased region" description="Acidic residues" evidence="1">
    <location>
        <begin position="387"/>
        <end position="400"/>
    </location>
</feature>
<evidence type="ECO:0000256" key="1">
    <source>
        <dbReference type="SAM" id="MobiDB-lite"/>
    </source>
</evidence>
<dbReference type="Gene3D" id="3.40.50.300">
    <property type="entry name" value="P-loop containing nucleotide triphosphate hydrolases"/>
    <property type="match status" value="1"/>
</dbReference>
<dbReference type="AlphaFoldDB" id="A0A381WDN7"/>
<gene>
    <name evidence="3" type="ORF">METZ01_LOCUS103504</name>
</gene>
<organism evidence="3">
    <name type="scientific">marine metagenome</name>
    <dbReference type="NCBI Taxonomy" id="408172"/>
    <lineage>
        <taxon>unclassified sequences</taxon>
        <taxon>metagenomes</taxon>
        <taxon>ecological metagenomes</taxon>
    </lineage>
</organism>
<reference evidence="3" key="1">
    <citation type="submission" date="2018-05" db="EMBL/GenBank/DDBJ databases">
        <authorList>
            <person name="Lanie J.A."/>
            <person name="Ng W.-L."/>
            <person name="Kazmierczak K.M."/>
            <person name="Andrzejewski T.M."/>
            <person name="Davidsen T.M."/>
            <person name="Wayne K.J."/>
            <person name="Tettelin H."/>
            <person name="Glass J.I."/>
            <person name="Rusch D."/>
            <person name="Podicherti R."/>
            <person name="Tsui H.-C.T."/>
            <person name="Winkler M.E."/>
        </authorList>
    </citation>
    <scope>NUCLEOTIDE SEQUENCE</scope>
</reference>